<dbReference type="PANTHER" id="PTHR43048:SF3">
    <property type="entry name" value="METHYLMALONYL-COA EPIMERASE, MITOCHONDRIAL"/>
    <property type="match status" value="1"/>
</dbReference>
<dbReference type="RefSeq" id="WP_407825801.1">
    <property type="nucleotide sequence ID" value="NZ_JBJLSN010000083.1"/>
</dbReference>
<dbReference type="Gene3D" id="3.10.180.10">
    <property type="entry name" value="2,3-Dihydroxybiphenyl 1,2-Dioxygenase, domain 1"/>
    <property type="match status" value="1"/>
</dbReference>
<dbReference type="InterPro" id="IPR025870">
    <property type="entry name" value="Glyoxalase-like_dom"/>
</dbReference>
<evidence type="ECO:0000313" key="4">
    <source>
        <dbReference type="Proteomes" id="UP001628281"/>
    </source>
</evidence>
<evidence type="ECO:0000313" key="3">
    <source>
        <dbReference type="EMBL" id="MFL7905508.1"/>
    </source>
</evidence>
<keyword evidence="4" id="KW-1185">Reference proteome</keyword>
<proteinExistence type="predicted"/>
<evidence type="ECO:0000256" key="1">
    <source>
        <dbReference type="ARBA" id="ARBA00022723"/>
    </source>
</evidence>
<keyword evidence="1" id="KW-0479">Metal-binding</keyword>
<dbReference type="Pfam" id="PF13468">
    <property type="entry name" value="Glyoxalase_3"/>
    <property type="match status" value="1"/>
</dbReference>
<dbReference type="SUPFAM" id="SSF54593">
    <property type="entry name" value="Glyoxalase/Bleomycin resistance protein/Dihydroxybiphenyl dioxygenase"/>
    <property type="match status" value="1"/>
</dbReference>
<name>A0ABW8VJM7_9PROT</name>
<dbReference type="InterPro" id="IPR029068">
    <property type="entry name" value="Glyas_Bleomycin-R_OHBP_Dase"/>
</dbReference>
<reference evidence="3 4" key="1">
    <citation type="submission" date="2024-11" db="EMBL/GenBank/DDBJ databases">
        <title>Draft genome sequences of two bacteria associated to sugarcane roots in Colombia.</title>
        <authorList>
            <person name="Pardo-Diaz S."/>
            <person name="Masmela-Mendoza J."/>
            <person name="Delgadillo-Duran P."/>
            <person name="Bautista E.J."/>
            <person name="Rojas-Tapias D.F."/>
        </authorList>
    </citation>
    <scope>NUCLEOTIDE SEQUENCE [LARGE SCALE GENOMIC DNA]</scope>
    <source>
        <strain evidence="3 4">Ap18</strain>
    </source>
</reference>
<sequence>MPKAESITAAAITAVGRLDHVGVVVRDLDAGAAAYERLGFRLTPVSRHSGVRAPGRPVEPFGTANRCAMLRHGYIEVIAVVEPALFSNNLERFLDRYEGIHILAFGIDDVEAHFARLKETGFGVSGIAHLERRLATPLGERLARFSRIPLPAEDAPEGRVQLIRHDTPELLWQPHLLDHPNRVVALEEVVLAVADPEEALARYARLLGAAPRGNGFRLGGDRFTVVSAAGLEEALPGVSAPALPFVAGIVLRTDDGNAAIGRIVEAVGVPHRRDGRRLIVDPAAAGGAALVFVPEGE</sequence>
<evidence type="ECO:0000259" key="2">
    <source>
        <dbReference type="Pfam" id="PF13468"/>
    </source>
</evidence>
<protein>
    <submittedName>
        <fullName evidence="3">VOC family protein</fullName>
    </submittedName>
</protein>
<feature type="domain" description="Glyoxalase-like" evidence="2">
    <location>
        <begin position="18"/>
        <end position="207"/>
    </location>
</feature>
<gene>
    <name evidence="3" type="ORF">ACJ41P_30585</name>
</gene>
<comment type="caution">
    <text evidence="3">The sequence shown here is derived from an EMBL/GenBank/DDBJ whole genome shotgun (WGS) entry which is preliminary data.</text>
</comment>
<dbReference type="InterPro" id="IPR051785">
    <property type="entry name" value="MMCE/EMCE_epimerase"/>
</dbReference>
<accession>A0ABW8VJM7</accession>
<organism evidence="3 4">
    <name type="scientific">Azospirillum argentinense</name>
    <dbReference type="NCBI Taxonomy" id="2970906"/>
    <lineage>
        <taxon>Bacteria</taxon>
        <taxon>Pseudomonadati</taxon>
        <taxon>Pseudomonadota</taxon>
        <taxon>Alphaproteobacteria</taxon>
        <taxon>Rhodospirillales</taxon>
        <taxon>Azospirillaceae</taxon>
        <taxon>Azospirillum</taxon>
    </lineage>
</organism>
<dbReference type="Proteomes" id="UP001628281">
    <property type="component" value="Unassembled WGS sequence"/>
</dbReference>
<dbReference type="EMBL" id="JBJLSN010000083">
    <property type="protein sequence ID" value="MFL7905508.1"/>
    <property type="molecule type" value="Genomic_DNA"/>
</dbReference>
<dbReference type="PANTHER" id="PTHR43048">
    <property type="entry name" value="METHYLMALONYL-COA EPIMERASE"/>
    <property type="match status" value="1"/>
</dbReference>